<keyword evidence="3" id="KW-0808">Transferase</keyword>
<proteinExistence type="predicted"/>
<keyword evidence="9" id="KW-1185">Reference proteome</keyword>
<dbReference type="RefSeq" id="WP_122952443.1">
    <property type="nucleotide sequence ID" value="NZ_BJOD01000004.1"/>
</dbReference>
<dbReference type="Proteomes" id="UP000276178">
    <property type="component" value="Unassembled WGS sequence"/>
</dbReference>
<dbReference type="InterPro" id="IPR020806">
    <property type="entry name" value="PKS_PP-bd"/>
</dbReference>
<dbReference type="InterPro" id="IPR009081">
    <property type="entry name" value="PP-bd_ACP"/>
</dbReference>
<evidence type="ECO:0000259" key="4">
    <source>
        <dbReference type="PROSITE" id="PS50075"/>
    </source>
</evidence>
<dbReference type="SUPFAM" id="SSF51735">
    <property type="entry name" value="NAD(P)-binding Rossmann-fold domains"/>
    <property type="match status" value="4"/>
</dbReference>
<dbReference type="SUPFAM" id="SSF47336">
    <property type="entry name" value="ACP-like"/>
    <property type="match status" value="2"/>
</dbReference>
<dbReference type="Gene3D" id="1.10.1240.100">
    <property type="match status" value="2"/>
</dbReference>
<dbReference type="PROSITE" id="PS50075">
    <property type="entry name" value="CARRIER"/>
    <property type="match status" value="2"/>
</dbReference>
<dbReference type="InterPro" id="IPR014031">
    <property type="entry name" value="Ketoacyl_synth_C"/>
</dbReference>
<dbReference type="EMBL" id="RHHN01000008">
    <property type="protein sequence ID" value="RNB60835.1"/>
    <property type="molecule type" value="Genomic_DNA"/>
</dbReference>
<dbReference type="OrthoDB" id="9778690at2"/>
<evidence type="ECO:0000313" key="7">
    <source>
        <dbReference type="EMBL" id="RNB60835.1"/>
    </source>
</evidence>
<dbReference type="InterPro" id="IPR014030">
    <property type="entry name" value="Ketoacyl_synth_N"/>
</dbReference>
<dbReference type="GO" id="GO:0004312">
    <property type="term" value="F:fatty acid synthase activity"/>
    <property type="evidence" value="ECO:0007669"/>
    <property type="project" value="TreeGrafter"/>
</dbReference>
<dbReference type="Proteomes" id="UP000317180">
    <property type="component" value="Unassembled WGS sequence"/>
</dbReference>
<feature type="domain" description="Carrier" evidence="4">
    <location>
        <begin position="1179"/>
        <end position="1254"/>
    </location>
</feature>
<comment type="caution">
    <text evidence="7">The sequence shown here is derived from an EMBL/GenBank/DDBJ whole genome shotgun (WGS) entry which is preliminary data.</text>
</comment>
<dbReference type="PANTHER" id="PTHR43775">
    <property type="entry name" value="FATTY ACID SYNTHASE"/>
    <property type="match status" value="1"/>
</dbReference>
<dbReference type="InterPro" id="IPR013968">
    <property type="entry name" value="PKS_KR"/>
</dbReference>
<dbReference type="Gene3D" id="3.40.50.720">
    <property type="entry name" value="NAD(P)-binding Rossmann-like Domain"/>
    <property type="match status" value="2"/>
</dbReference>
<evidence type="ECO:0000313" key="6">
    <source>
        <dbReference type="EMBL" id="GED24501.1"/>
    </source>
</evidence>
<evidence type="ECO:0000256" key="1">
    <source>
        <dbReference type="ARBA" id="ARBA00022450"/>
    </source>
</evidence>
<keyword evidence="2" id="KW-0597">Phosphoprotein</keyword>
<dbReference type="Pfam" id="PF00550">
    <property type="entry name" value="PP-binding"/>
    <property type="match status" value="2"/>
</dbReference>
<feature type="domain" description="Carrier" evidence="4">
    <location>
        <begin position="2443"/>
        <end position="2518"/>
    </location>
</feature>
<dbReference type="Pfam" id="PF00109">
    <property type="entry name" value="ketoacyl-synt"/>
    <property type="match status" value="2"/>
</dbReference>
<accession>A0A3M8BD77</accession>
<dbReference type="SMART" id="SM01294">
    <property type="entry name" value="PKS_PP_betabranch"/>
    <property type="match status" value="1"/>
</dbReference>
<feature type="domain" description="Ketosynthase family 3 (KS3)" evidence="5">
    <location>
        <begin position="37"/>
        <end position="459"/>
    </location>
</feature>
<dbReference type="InterPro" id="IPR050091">
    <property type="entry name" value="PKS_NRPS_Biosynth_Enz"/>
</dbReference>
<reference evidence="7 8" key="1">
    <citation type="submission" date="2018-10" db="EMBL/GenBank/DDBJ databases">
        <title>Phylogenomics of Brevibacillus.</title>
        <authorList>
            <person name="Dunlap C."/>
        </authorList>
    </citation>
    <scope>NUCLEOTIDE SEQUENCE [LARGE SCALE GENOMIC DNA]</scope>
    <source>
        <strain evidence="7 8">NRRL NRS 1219</strain>
    </source>
</reference>
<dbReference type="InterPro" id="IPR036291">
    <property type="entry name" value="NAD(P)-bd_dom_sf"/>
</dbReference>
<name>A0A3M8BD77_9BACL</name>
<dbReference type="GO" id="GO:0004315">
    <property type="term" value="F:3-oxoacyl-[acyl-carrier-protein] synthase activity"/>
    <property type="evidence" value="ECO:0007669"/>
    <property type="project" value="InterPro"/>
</dbReference>
<evidence type="ECO:0000259" key="5">
    <source>
        <dbReference type="PROSITE" id="PS52004"/>
    </source>
</evidence>
<dbReference type="GO" id="GO:0031177">
    <property type="term" value="F:phosphopantetheine binding"/>
    <property type="evidence" value="ECO:0007669"/>
    <property type="project" value="InterPro"/>
</dbReference>
<dbReference type="InterPro" id="IPR018201">
    <property type="entry name" value="Ketoacyl_synth_AS"/>
</dbReference>
<dbReference type="Pfam" id="PF21394">
    <property type="entry name" value="Beta-ketacyl_N"/>
    <property type="match status" value="1"/>
</dbReference>
<dbReference type="GO" id="GO:0005886">
    <property type="term" value="C:plasma membrane"/>
    <property type="evidence" value="ECO:0007669"/>
    <property type="project" value="TreeGrafter"/>
</dbReference>
<feature type="domain" description="Ketosynthase family 3 (KS3)" evidence="5">
    <location>
        <begin position="1301"/>
        <end position="1715"/>
    </location>
</feature>
<dbReference type="Pfam" id="PF22621">
    <property type="entry name" value="CurL-like_PKS_C"/>
    <property type="match status" value="2"/>
</dbReference>
<dbReference type="InterPro" id="IPR016039">
    <property type="entry name" value="Thiolase-like"/>
</dbReference>
<evidence type="ECO:0000256" key="3">
    <source>
        <dbReference type="ARBA" id="ARBA00022679"/>
    </source>
</evidence>
<dbReference type="SMART" id="SM00823">
    <property type="entry name" value="PKS_PP"/>
    <property type="match status" value="2"/>
</dbReference>
<dbReference type="InterPro" id="IPR036736">
    <property type="entry name" value="ACP-like_sf"/>
</dbReference>
<dbReference type="InterPro" id="IPR020841">
    <property type="entry name" value="PKS_Beta-ketoAc_synthase_dom"/>
</dbReference>
<dbReference type="CDD" id="cd00833">
    <property type="entry name" value="PKS"/>
    <property type="match status" value="2"/>
</dbReference>
<dbReference type="PROSITE" id="PS52004">
    <property type="entry name" value="KS3_2"/>
    <property type="match status" value="2"/>
</dbReference>
<dbReference type="GO" id="GO:0071770">
    <property type="term" value="P:DIM/DIP cell wall layer assembly"/>
    <property type="evidence" value="ECO:0007669"/>
    <property type="project" value="TreeGrafter"/>
</dbReference>
<reference evidence="6 9" key="2">
    <citation type="submission" date="2019-06" db="EMBL/GenBank/DDBJ databases">
        <title>Whole genome shotgun sequence of Brevibacillus agri NBRC 15538.</title>
        <authorList>
            <person name="Hosoyama A."/>
            <person name="Uohara A."/>
            <person name="Ohji S."/>
            <person name="Ichikawa N."/>
        </authorList>
    </citation>
    <scope>NUCLEOTIDE SEQUENCE [LARGE SCALE GENOMIC DNA]</scope>
    <source>
        <strain evidence="6 9">NBRC 15538</strain>
    </source>
</reference>
<evidence type="ECO:0000313" key="9">
    <source>
        <dbReference type="Proteomes" id="UP000317180"/>
    </source>
</evidence>
<keyword evidence="1" id="KW-0596">Phosphopantetheine</keyword>
<dbReference type="Gene3D" id="1.10.1200.10">
    <property type="entry name" value="ACP-like"/>
    <property type="match status" value="2"/>
</dbReference>
<organism evidence="7 8">
    <name type="scientific">Brevibacillus agri</name>
    <dbReference type="NCBI Taxonomy" id="51101"/>
    <lineage>
        <taxon>Bacteria</taxon>
        <taxon>Bacillati</taxon>
        <taxon>Bacillota</taxon>
        <taxon>Bacilli</taxon>
        <taxon>Bacillales</taxon>
        <taxon>Paenibacillaceae</taxon>
        <taxon>Brevibacillus</taxon>
    </lineage>
</organism>
<gene>
    <name evidence="6" type="ORF">BAG01nite_06030</name>
    <name evidence="7" type="ORF">EB820_01510</name>
</gene>
<dbReference type="EMBL" id="BJOD01000004">
    <property type="protein sequence ID" value="GED24501.1"/>
    <property type="molecule type" value="Genomic_DNA"/>
</dbReference>
<dbReference type="Gene3D" id="3.40.47.10">
    <property type="match status" value="2"/>
</dbReference>
<dbReference type="SMART" id="SM00825">
    <property type="entry name" value="PKS_KS"/>
    <property type="match status" value="2"/>
</dbReference>
<protein>
    <submittedName>
        <fullName evidence="7">SDR family oxidoreductase</fullName>
    </submittedName>
</protein>
<dbReference type="GeneID" id="82811594"/>
<evidence type="ECO:0000313" key="8">
    <source>
        <dbReference type="Proteomes" id="UP000276178"/>
    </source>
</evidence>
<dbReference type="InterPro" id="IPR057326">
    <property type="entry name" value="KR_dom"/>
</dbReference>
<dbReference type="PANTHER" id="PTHR43775:SF37">
    <property type="entry name" value="SI:DKEY-61P9.11"/>
    <property type="match status" value="1"/>
</dbReference>
<dbReference type="Pfam" id="PF08659">
    <property type="entry name" value="KR"/>
    <property type="match status" value="2"/>
</dbReference>
<sequence>MDKLKKYIYELVADRKLSAKEATAYITSLQKASEAKSDDIAIIGIAGRFPKANTVQQFWENIRFGRECLDDFPVHRKEDGQALFSDRSFAHKRFKKAGYLDEISFFDPDMFRISPKEALSMEPYQRIMLELAYETMLNAGYETREISGSKTGVFIGKDHVTGIEYRHYVSPDIFSLTGSWPGILASRISYVYNLKGPSIVFDTSCSSGLVGVHFACESLRRNECEMAFVGGISGLFYFPPVKEDGSLDQVESAEEKIRAFDKEATGTVWGEGGGGLLLKPLSRALADNDVIYAVIKGSGINNNGLSKGITAPNGEAQEALLKSVWKQAQINPETIRYIEAHGTGTVLGDSIELQSIINAFQAFTSKKQFCGVGSVKTNIGHLVGASGIVSLIKAVMMLRHGEIPPSLHFQSPSPYMDLTNSAVFVNDALTKWEQQDQPVRIGINSFGFSGTNCHVLLEEPPKAVRQASRGQDSYLLVLSARSEQKLQELAKQYQQFLLANRDVHLGDLCFTASASRHHYAHRATIVFDSYEDLLVKVNELKTANRVSAWTANPAIRYQRHEVVPDSKQTVEAWEIRERAKKSLDRQANKAIKEWIGKTSDQRLIWEQVASLYIQGATIDWGMLYCGGRKLALPGNILERQKFWPAGAQPKKAEADFLYQVAWKEEALPATDSEQQTACDTVLLIVDAADTAIWRALFLQKHQARRLVTVELGARSAQVAPDYFQVSRTLDDIAAFCAQLDLASLAQIVFMPPARAALPESLAAFRSAMDQTAGSLLLFAKALATTGKLANEIDVVLLTQNAQAVQPGDAACDPFHHMLGGLGKSLRQENYGLSVRHIDISPDGFAPEPLFAELGRKGTDYSVALRQNRRYMEIIERAKQTGAQEDGFAVEAGDVFLITGGLGQLGTEVCKYLSQKNKVKLIVLGKTMLPDRETWPAVLREPSDKSLADKINAVLAVEALGSTLDYHCADICDEAQLQRTVQAIRQTHQRFAGVIHCAGIGVGELEDAALGEAEFARRHAVKTDGSWLLYTLTQEIDTGFYLFFSSAVSVTGGRGALGYATGNAFLDGWAEAIRRQGKKVFSINWATWEETAERLSMQEERHVFRFLPTHQALQALDSILRRQMFRTIVGQFNQANELLELAHIWPFRLADEVKKDVFRQTAKPGRAAAAPVPVTLKEQDGFTATQKELAQVWAEVLGLSSISLFDTFHQLGGDSIHAAQLYKQWNEKYPGTLHVADLYLYPTIFEMANYLDGKKAPKPAALTVESILEGYKTSKYSQEETKRLLEQWTAFSAGETAPSEQKDEYAIIGYACQFPLAENAEQFWTNLTAGVNAIRPFPASRRKDTDRFLSATQTYCQGGYLEQIDRFDSAFFHIAPKEAELMDPEQRLLLQNVYEALETSGLGGKSLFGTKTGVYIGKDTTGRNEYNNMIDIQHPLKVTSGSTGILASRIAYFLNLKGPCLVVDTACSSSLAALCLAAQALQAGQIDVAIVAGVSLAYLPTQHNSLIDSADETIRPFDAQANGTMWGEGVGTIVLKRLDQAVRDNHAIHAVVKGSAMNNNGASNGITAPNAEAQEKALVEAWQAAKIDPETITYLEAHATGTRLGDPIELKGIANAFRRFTDKKQFCGVGTVKANIGHLVGASGMASVIKMILAFKHGQLPPVANFRQPNPFIEFADSPVYVNDKLQKWRAAETPRRCGISSFGFSGTNCHVLLEEPPASTPAKRESSPGWQLLALSAKTKSSLRALLSRYARYLNETPAVDVPDLCYTANATRGHYEHRVAILFRDQAELREKCKYADATGLENTQEAAERGIFYKASRVIVDENDPSENGIMEEEKVKRTALAERTIRQYKENGTAFALDSLQTIAAMYTDGADIEWQRLYAKEQHHIIALPAYPYESVRHWIGTGPQNSEGPAQTTDTCYRLHWVRDDKATAPLRQAGAKPGTWLFLSGTGYRSHELLVELQAREADVIEVAFGAAFEKGGDRQYKIGSADDFPRLLQELAHRDIRHIVHCMGMTEEKLACADDFHEWENRSVYSFCQLVCELLNQSYHQEINLYLLGDQAFSVTRREAALNPQHAVLFGLAKVVAQEYPQLKCRCIDLDSATAPSTLWAEWEAGEEDFQVAYRENVRYVERLEAQTLQAAEPQAVSIRENGVYLVTGGLGDIGLKVAHYLGKKQPVHLCLLARSAFPAREQWAEIVREQPHSALAGQIGQIRSIEDSGSSVEVHTVDVADERRLADVLQTIRQQYGAIHGVFHCAGVAGEGLLINKGRAKIAQVLAPKVVGTWLLDRYTEQDRLDFFVLFSSVTSLLGGLGQADYTAANAYLDAFSDYRQAKGRQSVTINWPAWNDTGMAARYRIQKEASPFCGMHPDKAIGILDAVLRRKLARVIVGELNEAHFQTHRYPLPFAISPEIRSMFARPVAWEPETADATPLAPMLTGRTDHTYSAVETRLAAVWQKVLGIPEANVYQSFQEAGGNSILATSLVKEIEQLYPGRINIATLFAYPSIAKMAEYLENKPSAHETPRKAGQSETVPLQDKLSDFLKGNVSMENILDYLDQKEWGEEDE</sequence>
<dbReference type="Pfam" id="PF02801">
    <property type="entry name" value="Ketoacyl-synt_C"/>
    <property type="match status" value="2"/>
</dbReference>
<dbReference type="CDD" id="cd08953">
    <property type="entry name" value="KR_2_SDR_x"/>
    <property type="match status" value="2"/>
</dbReference>
<dbReference type="PROSITE" id="PS00606">
    <property type="entry name" value="KS3_1"/>
    <property type="match status" value="1"/>
</dbReference>
<dbReference type="SUPFAM" id="SSF53901">
    <property type="entry name" value="Thiolase-like"/>
    <property type="match status" value="2"/>
</dbReference>
<dbReference type="InterPro" id="IPR049490">
    <property type="entry name" value="C883_1060-like_KR_N"/>
</dbReference>
<dbReference type="GO" id="GO:0006633">
    <property type="term" value="P:fatty acid biosynthetic process"/>
    <property type="evidence" value="ECO:0007669"/>
    <property type="project" value="InterPro"/>
</dbReference>
<dbReference type="GO" id="GO:0005737">
    <property type="term" value="C:cytoplasm"/>
    <property type="evidence" value="ECO:0007669"/>
    <property type="project" value="TreeGrafter"/>
</dbReference>
<evidence type="ECO:0000256" key="2">
    <source>
        <dbReference type="ARBA" id="ARBA00022553"/>
    </source>
</evidence>
<dbReference type="SMART" id="SM00822">
    <property type="entry name" value="PKS_KR"/>
    <property type="match status" value="2"/>
</dbReference>